<proteinExistence type="predicted"/>
<dbReference type="Gene3D" id="3.40.640.10">
    <property type="entry name" value="Type I PLP-dependent aspartate aminotransferase-like (Major domain)"/>
    <property type="match status" value="1"/>
</dbReference>
<dbReference type="UniPathway" id="UPA00148"/>
<evidence type="ECO:0000256" key="1">
    <source>
        <dbReference type="ARBA" id="ARBA00001933"/>
    </source>
</evidence>
<evidence type="ECO:0000256" key="2">
    <source>
        <dbReference type="ARBA" id="ARBA00003444"/>
    </source>
</evidence>
<evidence type="ECO:0000256" key="3">
    <source>
        <dbReference type="ARBA" id="ARBA00004953"/>
    </source>
</evidence>
<comment type="catalytic activity">
    <reaction evidence="9">
        <text>O-phospho-L-threonine + H(+) = (R)-1-aminopropan-2-yl phosphate + CO2</text>
        <dbReference type="Rhea" id="RHEA:11492"/>
        <dbReference type="ChEBI" id="CHEBI:15378"/>
        <dbReference type="ChEBI" id="CHEBI:16526"/>
        <dbReference type="ChEBI" id="CHEBI:58563"/>
        <dbReference type="ChEBI" id="CHEBI:58675"/>
        <dbReference type="EC" id="4.1.1.81"/>
    </reaction>
</comment>
<organism evidence="11 12">
    <name type="scientific">Thauera chlorobenzoica</name>
    <dbReference type="NCBI Taxonomy" id="96773"/>
    <lineage>
        <taxon>Bacteria</taxon>
        <taxon>Pseudomonadati</taxon>
        <taxon>Pseudomonadota</taxon>
        <taxon>Betaproteobacteria</taxon>
        <taxon>Rhodocyclales</taxon>
        <taxon>Zoogloeaceae</taxon>
        <taxon>Thauera</taxon>
    </lineage>
</organism>
<gene>
    <name evidence="11" type="ORF">Tchl_0467</name>
</gene>
<keyword evidence="5" id="KW-0169">Cobalamin biosynthesis</keyword>
<protein>
    <recommendedName>
        <fullName evidence="4">threonine-phosphate decarboxylase</fullName>
        <ecNumber evidence="4">4.1.1.81</ecNumber>
    </recommendedName>
    <alternativeName>
        <fullName evidence="8">L-threonine-O-3-phosphate decarboxylase</fullName>
    </alternativeName>
</protein>
<keyword evidence="12" id="KW-1185">Reference proteome</keyword>
<evidence type="ECO:0000256" key="7">
    <source>
        <dbReference type="ARBA" id="ARBA00023239"/>
    </source>
</evidence>
<dbReference type="InterPro" id="IPR005860">
    <property type="entry name" value="CobD"/>
</dbReference>
<keyword evidence="7 11" id="KW-0456">Lyase</keyword>
<dbReference type="SUPFAM" id="SSF53383">
    <property type="entry name" value="PLP-dependent transferases"/>
    <property type="match status" value="1"/>
</dbReference>
<reference evidence="11 12" key="1">
    <citation type="submission" date="2016-12" db="EMBL/GenBank/DDBJ databases">
        <title>Complete genome sequence of Thauera chlorobenzoica, a Betaproteobacterium degrading haloaromatics anaerobically to CO2 and halides.</title>
        <authorList>
            <person name="Goris T."/>
            <person name="Mergelsberg M."/>
            <person name="Boll M."/>
        </authorList>
    </citation>
    <scope>NUCLEOTIDE SEQUENCE [LARGE SCALE GENOMIC DNA]</scope>
    <source>
        <strain evidence="11 12">3CB1</strain>
    </source>
</reference>
<accession>A0A1H5W1Y9</accession>
<evidence type="ECO:0000256" key="8">
    <source>
        <dbReference type="ARBA" id="ARBA00029996"/>
    </source>
</evidence>
<evidence type="ECO:0000313" key="12">
    <source>
        <dbReference type="Proteomes" id="UP000185739"/>
    </source>
</evidence>
<sequence length="362" mass="38123">MLEHGGRLRRAAREHGIPLAAWLDLSTGVNPHAYPAPPVPAAAWQRLPEDDDGLETAAAGYYGSAALLPVAGSQPAIQALPAALVPAWTAGRAAHGAATPPRVALLAPSYAEHAHAWRGSAPALVSAENLAAAVDHSDIVVLVQPNNPTGALFERARLLDWHARLARRGGWLVVDEAFIDTVPEASLAPLAGADGLVVLRSLGKFFGLAGARVGFVLAPAPLRRVLADMLGPWTLNGPARLVARHALADHAWQARTRARLQAEGERLQDLLTATGFAPTHGPALFKWVPTPHAAALHTHLARHGILSRLFDAPPAVRFGLPPDEHGWQRLEAALQTCGEALHRSGSTPAGSPPSPRIPTHGC</sequence>
<dbReference type="GO" id="GO:0009236">
    <property type="term" value="P:cobalamin biosynthetic process"/>
    <property type="evidence" value="ECO:0007669"/>
    <property type="project" value="UniProtKB-UniPathway"/>
</dbReference>
<comment type="cofactor">
    <cofactor evidence="1">
        <name>pyridoxal 5'-phosphate</name>
        <dbReference type="ChEBI" id="CHEBI:597326"/>
    </cofactor>
</comment>
<evidence type="ECO:0000259" key="10">
    <source>
        <dbReference type="Pfam" id="PF00155"/>
    </source>
</evidence>
<dbReference type="InterPro" id="IPR015424">
    <property type="entry name" value="PyrdxlP-dep_Trfase"/>
</dbReference>
<feature type="domain" description="Aminotransferase class I/classII large" evidence="10">
    <location>
        <begin position="66"/>
        <end position="296"/>
    </location>
</feature>
<name>A0A1H5W1Y9_9RHOO</name>
<dbReference type="EC" id="4.1.1.81" evidence="4"/>
<dbReference type="STRING" id="96773.Tchl_0467"/>
<dbReference type="InterPro" id="IPR004838">
    <property type="entry name" value="NHTrfase_class1_PyrdxlP-BS"/>
</dbReference>
<dbReference type="Pfam" id="PF00155">
    <property type="entry name" value="Aminotran_1_2"/>
    <property type="match status" value="1"/>
</dbReference>
<dbReference type="CDD" id="cd00609">
    <property type="entry name" value="AAT_like"/>
    <property type="match status" value="1"/>
</dbReference>
<dbReference type="EMBL" id="CP018839">
    <property type="protein sequence ID" value="APR03338.1"/>
    <property type="molecule type" value="Genomic_DNA"/>
</dbReference>
<dbReference type="PANTHER" id="PTHR42885:SF1">
    <property type="entry name" value="THREONINE-PHOSPHATE DECARBOXYLASE"/>
    <property type="match status" value="1"/>
</dbReference>
<dbReference type="NCBIfam" id="TIGR01140">
    <property type="entry name" value="L_thr_O3P_dcar"/>
    <property type="match status" value="1"/>
</dbReference>
<dbReference type="OrthoDB" id="9799304at2"/>
<dbReference type="PROSITE" id="PS00105">
    <property type="entry name" value="AA_TRANSFER_CLASS_1"/>
    <property type="match status" value="1"/>
</dbReference>
<comment type="pathway">
    <text evidence="3">Cofactor biosynthesis; adenosylcobalamin biosynthesis.</text>
</comment>
<evidence type="ECO:0000256" key="9">
    <source>
        <dbReference type="ARBA" id="ARBA00048531"/>
    </source>
</evidence>
<evidence type="ECO:0000256" key="6">
    <source>
        <dbReference type="ARBA" id="ARBA00022898"/>
    </source>
</evidence>
<evidence type="ECO:0000313" key="11">
    <source>
        <dbReference type="EMBL" id="APR03338.1"/>
    </source>
</evidence>
<evidence type="ECO:0000256" key="4">
    <source>
        <dbReference type="ARBA" id="ARBA00012285"/>
    </source>
</evidence>
<dbReference type="PANTHER" id="PTHR42885">
    <property type="entry name" value="HISTIDINOL-PHOSPHATE AMINOTRANSFERASE-RELATED"/>
    <property type="match status" value="1"/>
</dbReference>
<dbReference type="KEGG" id="tcl:Tchl_0467"/>
<dbReference type="AlphaFoldDB" id="A0A1H5W1Y9"/>
<dbReference type="GO" id="GO:0030170">
    <property type="term" value="F:pyridoxal phosphate binding"/>
    <property type="evidence" value="ECO:0007669"/>
    <property type="project" value="InterPro"/>
</dbReference>
<dbReference type="InterPro" id="IPR015422">
    <property type="entry name" value="PyrdxlP-dep_Trfase_small"/>
</dbReference>
<dbReference type="RefSeq" id="WP_075146972.1">
    <property type="nucleotide sequence ID" value="NZ_CP018839.1"/>
</dbReference>
<evidence type="ECO:0000256" key="5">
    <source>
        <dbReference type="ARBA" id="ARBA00022573"/>
    </source>
</evidence>
<dbReference type="Gene3D" id="3.90.1150.10">
    <property type="entry name" value="Aspartate Aminotransferase, domain 1"/>
    <property type="match status" value="1"/>
</dbReference>
<keyword evidence="6" id="KW-0663">Pyridoxal phosphate</keyword>
<comment type="function">
    <text evidence="2">Decarboxylates L-threonine-O-3-phosphate to yield (R)-1-amino-2-propanol O-2-phosphate, the precursor for the linkage between the nucleotide loop and the corrin ring in cobalamin.</text>
</comment>
<dbReference type="InterPro" id="IPR015421">
    <property type="entry name" value="PyrdxlP-dep_Trfase_major"/>
</dbReference>
<dbReference type="InterPro" id="IPR004839">
    <property type="entry name" value="Aminotransferase_I/II_large"/>
</dbReference>
<dbReference type="Proteomes" id="UP000185739">
    <property type="component" value="Chromosome"/>
</dbReference>
<dbReference type="GO" id="GO:0048472">
    <property type="term" value="F:threonine-phosphate decarboxylase activity"/>
    <property type="evidence" value="ECO:0007669"/>
    <property type="project" value="UniProtKB-EC"/>
</dbReference>